<feature type="non-terminal residue" evidence="1">
    <location>
        <position position="47"/>
    </location>
</feature>
<dbReference type="Proteomes" id="UP000265520">
    <property type="component" value="Unassembled WGS sequence"/>
</dbReference>
<sequence>MPGVEGKVCCPIDRTSSVERLTYRLLAELDSPPPANPPAIVFSEGLR</sequence>
<dbReference type="AlphaFoldDB" id="A0A392W7Y8"/>
<accession>A0A392W7Y8</accession>
<proteinExistence type="predicted"/>
<evidence type="ECO:0000313" key="1">
    <source>
        <dbReference type="EMBL" id="MCI95879.1"/>
    </source>
</evidence>
<protein>
    <submittedName>
        <fullName evidence="1">Uncharacterized protein</fullName>
    </submittedName>
</protein>
<reference evidence="1 2" key="1">
    <citation type="journal article" date="2018" name="Front. Plant Sci.">
        <title>Red Clover (Trifolium pratense) and Zigzag Clover (T. medium) - A Picture of Genomic Similarities and Differences.</title>
        <authorList>
            <person name="Dluhosova J."/>
            <person name="Istvanek J."/>
            <person name="Nedelnik J."/>
            <person name="Repkova J."/>
        </authorList>
    </citation>
    <scope>NUCLEOTIDE SEQUENCE [LARGE SCALE GENOMIC DNA]</scope>
    <source>
        <strain evidence="2">cv. 10/8</strain>
        <tissue evidence="1">Leaf</tissue>
    </source>
</reference>
<evidence type="ECO:0000313" key="2">
    <source>
        <dbReference type="Proteomes" id="UP000265520"/>
    </source>
</evidence>
<keyword evidence="2" id="KW-1185">Reference proteome</keyword>
<organism evidence="1 2">
    <name type="scientific">Trifolium medium</name>
    <dbReference type="NCBI Taxonomy" id="97028"/>
    <lineage>
        <taxon>Eukaryota</taxon>
        <taxon>Viridiplantae</taxon>
        <taxon>Streptophyta</taxon>
        <taxon>Embryophyta</taxon>
        <taxon>Tracheophyta</taxon>
        <taxon>Spermatophyta</taxon>
        <taxon>Magnoliopsida</taxon>
        <taxon>eudicotyledons</taxon>
        <taxon>Gunneridae</taxon>
        <taxon>Pentapetalae</taxon>
        <taxon>rosids</taxon>
        <taxon>fabids</taxon>
        <taxon>Fabales</taxon>
        <taxon>Fabaceae</taxon>
        <taxon>Papilionoideae</taxon>
        <taxon>50 kb inversion clade</taxon>
        <taxon>NPAAA clade</taxon>
        <taxon>Hologalegina</taxon>
        <taxon>IRL clade</taxon>
        <taxon>Trifolieae</taxon>
        <taxon>Trifolium</taxon>
    </lineage>
</organism>
<comment type="caution">
    <text evidence="1">The sequence shown here is derived from an EMBL/GenBank/DDBJ whole genome shotgun (WGS) entry which is preliminary data.</text>
</comment>
<dbReference type="EMBL" id="LXQA011399064">
    <property type="protein sequence ID" value="MCI95879.1"/>
    <property type="molecule type" value="Genomic_DNA"/>
</dbReference>
<name>A0A392W7Y8_9FABA</name>